<reference evidence="1" key="1">
    <citation type="submission" date="2020-05" db="EMBL/GenBank/DDBJ databases">
        <authorList>
            <person name="Chiriac C."/>
            <person name="Salcher M."/>
            <person name="Ghai R."/>
            <person name="Kavagutti S V."/>
        </authorList>
    </citation>
    <scope>NUCLEOTIDE SEQUENCE</scope>
</reference>
<accession>A0A6J5T0M9</accession>
<sequence>GPSVECARELARLWGNMRYGVRIILMTDDQVHIRGYCVDLETNSQSEYEDQFKRLVQRKGRDGQTHWVQPDERDLRELIGRRGAILIRNAILSLLPSDLVDNALATAEKTLRGLASGELKASREDVIKTIANRFDQLGVSISMIEGYLGHALSDANADEVTELKSIGKSIADGVSKREEHFELASDAEKITPLARIKERLKKPTDA</sequence>
<dbReference type="EMBL" id="LR797490">
    <property type="protein sequence ID" value="CAB4220521.1"/>
    <property type="molecule type" value="Genomic_DNA"/>
</dbReference>
<protein>
    <submittedName>
        <fullName evidence="1">Uncharacterized protein</fullName>
    </submittedName>
</protein>
<organism evidence="1">
    <name type="scientific">uncultured Caudovirales phage</name>
    <dbReference type="NCBI Taxonomy" id="2100421"/>
    <lineage>
        <taxon>Viruses</taxon>
        <taxon>Duplodnaviria</taxon>
        <taxon>Heunggongvirae</taxon>
        <taxon>Uroviricota</taxon>
        <taxon>Caudoviricetes</taxon>
        <taxon>Peduoviridae</taxon>
        <taxon>Maltschvirus</taxon>
        <taxon>Maltschvirus maltsch</taxon>
    </lineage>
</organism>
<proteinExistence type="predicted"/>
<feature type="non-terminal residue" evidence="1">
    <location>
        <position position="1"/>
    </location>
</feature>
<gene>
    <name evidence="1" type="ORF">UFOVP1625_41</name>
</gene>
<name>A0A6J5T0M9_9CAUD</name>
<evidence type="ECO:0000313" key="1">
    <source>
        <dbReference type="EMBL" id="CAB4220521.1"/>
    </source>
</evidence>